<accession>A0A0D8B6J4</accession>
<dbReference type="PATRIC" id="fig|1502723.3.peg.7119"/>
<dbReference type="Proteomes" id="UP000032545">
    <property type="component" value="Unassembled WGS sequence"/>
</dbReference>
<proteinExistence type="predicted"/>
<keyword evidence="2" id="KW-1185">Reference proteome</keyword>
<gene>
    <name evidence="1" type="ORF">FF36_06154</name>
</gene>
<sequence length="113" mass="13072">MAVRRVKVMADYYAFPLWVSEEGGMPSSEELPLTDVLRDELDLWSADYTRVLIANGYSWPSEQVQADWNKRGYALAIRVARELGPSYEVVFFDELRQRVTALNPSGRTSRRRK</sequence>
<reference evidence="2" key="1">
    <citation type="submission" date="2015-02" db="EMBL/GenBank/DDBJ databases">
        <title>Draft Genome of Frankia sp. CpI1-S.</title>
        <authorList>
            <person name="Oshone R.T."/>
            <person name="Ngom M."/>
            <person name="Ghodhbane-Gtari F."/>
            <person name="Gtari M."/>
            <person name="Morris K."/>
            <person name="Thomas K."/>
            <person name="Sen A."/>
            <person name="Tisa L.S."/>
        </authorList>
    </citation>
    <scope>NUCLEOTIDE SEQUENCE [LARGE SCALE GENOMIC DNA]</scope>
    <source>
        <strain evidence="2">CpI1-S</strain>
    </source>
</reference>
<dbReference type="EMBL" id="JYFN01000097">
    <property type="protein sequence ID" value="KJE19559.1"/>
    <property type="molecule type" value="Genomic_DNA"/>
</dbReference>
<evidence type="ECO:0000313" key="1">
    <source>
        <dbReference type="EMBL" id="KJE19559.1"/>
    </source>
</evidence>
<dbReference type="AlphaFoldDB" id="A0A0D8B6J4"/>
<comment type="caution">
    <text evidence="1">The sequence shown here is derived from an EMBL/GenBank/DDBJ whole genome shotgun (WGS) entry which is preliminary data.</text>
</comment>
<evidence type="ECO:0000313" key="2">
    <source>
        <dbReference type="Proteomes" id="UP000032545"/>
    </source>
</evidence>
<name>A0A0D8B6J4_9ACTN</name>
<protein>
    <submittedName>
        <fullName evidence="1">Uncharacterized protein</fullName>
    </submittedName>
</protein>
<dbReference type="OrthoDB" id="5123002at2"/>
<dbReference type="RefSeq" id="WP_055410604.1">
    <property type="nucleotide sequence ID" value="NZ_JYFN01000097.1"/>
</dbReference>
<reference evidence="1 2" key="2">
    <citation type="journal article" date="2016" name="Genome Announc.">
        <title>Permanent Draft Genome Sequences for Two Variants of Frankia sp. Strain CpI1, the First Frankia Strain Isolated from Root Nodules of Comptonia peregrina.</title>
        <authorList>
            <person name="Oshone R."/>
            <person name="Hurst S.G.IV."/>
            <person name="Abebe-Akele F."/>
            <person name="Simpson S."/>
            <person name="Morris K."/>
            <person name="Thomas W.K."/>
            <person name="Tisa L.S."/>
        </authorList>
    </citation>
    <scope>NUCLEOTIDE SEQUENCE [LARGE SCALE GENOMIC DNA]</scope>
    <source>
        <strain evidence="2">CpI1-S</strain>
    </source>
</reference>
<organism evidence="1 2">
    <name type="scientific">Frankia torreyi</name>
    <dbReference type="NCBI Taxonomy" id="1856"/>
    <lineage>
        <taxon>Bacteria</taxon>
        <taxon>Bacillati</taxon>
        <taxon>Actinomycetota</taxon>
        <taxon>Actinomycetes</taxon>
        <taxon>Frankiales</taxon>
        <taxon>Frankiaceae</taxon>
        <taxon>Frankia</taxon>
    </lineage>
</organism>